<protein>
    <recommendedName>
        <fullName evidence="2">Mce/MlaD domain-containing protein</fullName>
    </recommendedName>
</protein>
<dbReference type="AlphaFoldDB" id="A0A2G8RK29"/>
<keyword evidence="1" id="KW-0472">Membrane</keyword>
<accession>A0A2G8RK29</accession>
<dbReference type="InterPro" id="IPR003399">
    <property type="entry name" value="Mce/MlaD"/>
</dbReference>
<dbReference type="OrthoDB" id="9808689at2"/>
<evidence type="ECO:0000256" key="1">
    <source>
        <dbReference type="SAM" id="Phobius"/>
    </source>
</evidence>
<feature type="transmembrane region" description="Helical" evidence="1">
    <location>
        <begin position="7"/>
        <end position="29"/>
    </location>
</feature>
<keyword evidence="1" id="KW-0812">Transmembrane</keyword>
<dbReference type="EMBL" id="AWWI01000019">
    <property type="protein sequence ID" value="PIL21925.1"/>
    <property type="molecule type" value="Genomic_DNA"/>
</dbReference>
<gene>
    <name evidence="3" type="ORF">P775_01670</name>
</gene>
<comment type="caution">
    <text evidence="3">The sequence shown here is derived from an EMBL/GenBank/DDBJ whole genome shotgun (WGS) entry which is preliminary data.</text>
</comment>
<keyword evidence="1" id="KW-1133">Transmembrane helix</keyword>
<evidence type="ECO:0000259" key="2">
    <source>
        <dbReference type="Pfam" id="PF02470"/>
    </source>
</evidence>
<dbReference type="RefSeq" id="WP_099909316.1">
    <property type="nucleotide sequence ID" value="NZ_AWWI01000019.1"/>
</dbReference>
<name>A0A2G8RK29_9RHOB</name>
<evidence type="ECO:0000313" key="4">
    <source>
        <dbReference type="Proteomes" id="UP000231259"/>
    </source>
</evidence>
<proteinExistence type="predicted"/>
<dbReference type="PANTHER" id="PTHR36698">
    <property type="entry name" value="BLL5892 PROTEIN"/>
    <property type="match status" value="1"/>
</dbReference>
<sequence length="578" mass="61413">METRANYLLIGIFTLAGLTGILAFFLWFAQLQLDRQFAYYDVAFTSVSGLSNASDVRFSGLPVGQVVDVTLSPERDGTITVRIEVDADTPVRADSIATIESQGVTGVSYVGISAGTPEAPLVAPAEGEIPHIQPGRSTLQTLSEDAPKILSETLKVVQGLGAILNGENRDRISNILQNVENASDDFATTLQSFSNVTESVSGFAGQIDRFNGTLETLTGDLSRVLNTANSTLTSINELSEQAKGVLDEGTKTLDAATGTFTTANGYLSNDLPELTAELQLTVTDLRAQVDTVRQDASRMLNTFNDTGLAATARLTEARKILSDTETMIANLESTLTTMDEASVSFQDLMEKDAYDMITEARSMIGGATQALESINAMTENDMPAIIANIKTATATASQVIRDVGQNLTDASGRVETLSASAEGTLNQVTDTFARANDTLDAVNSALAVGEDALGAATRAFDGADRVINDDISGITADLRTAIGKLNGAIDQVSSDIPEISADLRAASRAAEQTFAEVQRVVEASGGAISDFANTGLPLYSRLASEARTLIDNLNRLTTSIQRDPARFFLNKSTPDFRR</sequence>
<organism evidence="3 4">
    <name type="scientific">Puniceibacterium antarcticum</name>
    <dbReference type="NCBI Taxonomy" id="1206336"/>
    <lineage>
        <taxon>Bacteria</taxon>
        <taxon>Pseudomonadati</taxon>
        <taxon>Pseudomonadota</taxon>
        <taxon>Alphaproteobacteria</taxon>
        <taxon>Rhodobacterales</taxon>
        <taxon>Paracoccaceae</taxon>
        <taxon>Puniceibacterium</taxon>
    </lineage>
</organism>
<dbReference type="Pfam" id="PF02470">
    <property type="entry name" value="MlaD"/>
    <property type="match status" value="1"/>
</dbReference>
<feature type="domain" description="Mce/MlaD" evidence="2">
    <location>
        <begin position="40"/>
        <end position="115"/>
    </location>
</feature>
<reference evidence="3 4" key="1">
    <citation type="submission" date="2013-09" db="EMBL/GenBank/DDBJ databases">
        <title>Genome sequencing of Phaeobacter antarcticus sp. nov. SM1211.</title>
        <authorList>
            <person name="Zhang X.-Y."/>
            <person name="Liu C."/>
            <person name="Chen X.-L."/>
            <person name="Xie B.-B."/>
            <person name="Qin Q.-L."/>
            <person name="Rong J.-C."/>
            <person name="Zhang Y.-Z."/>
        </authorList>
    </citation>
    <scope>NUCLEOTIDE SEQUENCE [LARGE SCALE GENOMIC DNA]</scope>
    <source>
        <strain evidence="3 4">SM1211</strain>
    </source>
</reference>
<evidence type="ECO:0000313" key="3">
    <source>
        <dbReference type="EMBL" id="PIL21925.1"/>
    </source>
</evidence>
<dbReference type="Proteomes" id="UP000231259">
    <property type="component" value="Unassembled WGS sequence"/>
</dbReference>
<dbReference type="PANTHER" id="PTHR36698:SF2">
    <property type="entry name" value="MCE_MLAD DOMAIN-CONTAINING PROTEIN"/>
    <property type="match status" value="1"/>
</dbReference>
<keyword evidence="4" id="KW-1185">Reference proteome</keyword>